<evidence type="ECO:0000256" key="6">
    <source>
        <dbReference type="ARBA" id="ARBA00023004"/>
    </source>
</evidence>
<gene>
    <name evidence="15" type="ORF">DS2_17717</name>
</gene>
<comment type="similarity">
    <text evidence="11 12">Belongs to the TonB-dependent receptor family.</text>
</comment>
<keyword evidence="6" id="KW-0408">Iron</keyword>
<reference evidence="15 16" key="1">
    <citation type="journal article" date="2014" name="Genome Announc.">
        <title>Draft Genome Sequence of the Agar-Degrading Bacterium Catenovulum sp. Strain DS-2, Isolated from Intestines of Haliotis diversicolor.</title>
        <authorList>
            <person name="Shan D."/>
            <person name="Li X."/>
            <person name="Gu Z."/>
            <person name="Wei G."/>
            <person name="Gao Z."/>
            <person name="Shao Z."/>
        </authorList>
    </citation>
    <scope>NUCLEOTIDE SEQUENCE [LARGE SCALE GENOMIC DNA]</scope>
    <source>
        <strain evidence="15 16">DS-2</strain>
    </source>
</reference>
<dbReference type="PROSITE" id="PS52016">
    <property type="entry name" value="TONB_DEPENDENT_REC_3"/>
    <property type="match status" value="1"/>
</dbReference>
<keyword evidence="7" id="KW-0406">Ion transport</keyword>
<keyword evidence="9 11" id="KW-0472">Membrane</keyword>
<evidence type="ECO:0000313" key="15">
    <source>
        <dbReference type="EMBL" id="EWH08348.1"/>
    </source>
</evidence>
<dbReference type="InterPro" id="IPR012910">
    <property type="entry name" value="Plug_dom"/>
</dbReference>
<accession>W7QJN2</accession>
<protein>
    <submittedName>
        <fullName evidence="15">TonB-dependent receptor</fullName>
    </submittedName>
</protein>
<feature type="domain" description="TonB-dependent receptor plug" evidence="14">
    <location>
        <begin position="55"/>
        <end position="162"/>
    </location>
</feature>
<evidence type="ECO:0000256" key="10">
    <source>
        <dbReference type="ARBA" id="ARBA00023237"/>
    </source>
</evidence>
<dbReference type="Pfam" id="PF00593">
    <property type="entry name" value="TonB_dep_Rec_b-barrel"/>
    <property type="match status" value="1"/>
</dbReference>
<keyword evidence="4" id="KW-0410">Iron transport</keyword>
<keyword evidence="10 11" id="KW-0998">Cell outer membrane</keyword>
<sequence length="747" mass="83588">MLLSLKNAISTHLNRPCLVAASQLLFACAFIPCPTFANSKIETIEVVSQHKKENLQSTPLSVSALGKLQLERNELHSLTDIETHVPGLSLGSINLIQPQIYIRGIGSNDDSAAGDSSVAVFVDQVYLNRMSSVYVNSFDLQSIEVLRGPQGTLYGKNGVGGVIHFIRNKPSLQDELKVRVGAGNFGQKNLDFVINKQLTEQVATRVSFGKKQRDGYVNNPAANAMFSNEAQTSMHAQLALYLGANHINLAVEHTEVEQNAIGHTVTGGGLGQVISLTQPKVFNSFYQTLSADEGRANNQISGMQVTWQHQQDNFELQSISAFKRSNSDLLEPLTGADIEYSDFFAATILIDEEAEQLSQEFRLLSPQSTESKFNWLAGVYWMDSQARRQEYYGFDLGSMMLSTPDRPVPAGTVVSTASNNIQDSDNLTYAAYFNLDYAFNSIHTLSIGYRLGYEQKKVEQMADQVDGLIIHQAYQTDSQRSFNADTLQLMLANRWLPNVYTYMRYAQGYKSGGFQGVAPTKADAEKGFAPEYADNYEIGVKSDWWRNQLRLNAAVFYTDYQNLQVLLQRQSQAPVSPISVENAAAASSKGIELEWVLAPKILPNWNLSGHLALLNARYEDFKGNTQVNGNKLRNAPKTSYALNLSYYPNWFSKYQLEWHASYRYKGTTYQEPENLSASSIPGYHLLSSKFRFKPTSDNWLIDLWVENLTDEKYYIHKFASPTSTGTLAVISTPARPRNWGVKLTYQW</sequence>
<name>W7QJN2_9ALTE</name>
<evidence type="ECO:0000256" key="9">
    <source>
        <dbReference type="ARBA" id="ARBA00023136"/>
    </source>
</evidence>
<keyword evidence="16" id="KW-1185">Reference proteome</keyword>
<evidence type="ECO:0000259" key="13">
    <source>
        <dbReference type="Pfam" id="PF00593"/>
    </source>
</evidence>
<dbReference type="eggNOG" id="COG4773">
    <property type="taxonomic scope" value="Bacteria"/>
</dbReference>
<dbReference type="Gene3D" id="2.40.170.20">
    <property type="entry name" value="TonB-dependent receptor, beta-barrel domain"/>
    <property type="match status" value="1"/>
</dbReference>
<dbReference type="PROSITE" id="PS51257">
    <property type="entry name" value="PROKAR_LIPOPROTEIN"/>
    <property type="match status" value="1"/>
</dbReference>
<dbReference type="GO" id="GO:0009279">
    <property type="term" value="C:cell outer membrane"/>
    <property type="evidence" value="ECO:0007669"/>
    <property type="project" value="UniProtKB-SubCell"/>
</dbReference>
<dbReference type="PATRIC" id="fig|1328313.3.peg.3624"/>
<evidence type="ECO:0000256" key="7">
    <source>
        <dbReference type="ARBA" id="ARBA00023065"/>
    </source>
</evidence>
<evidence type="ECO:0000256" key="4">
    <source>
        <dbReference type="ARBA" id="ARBA00022496"/>
    </source>
</evidence>
<evidence type="ECO:0000256" key="2">
    <source>
        <dbReference type="ARBA" id="ARBA00022448"/>
    </source>
</evidence>
<proteinExistence type="inferred from homology"/>
<keyword evidence="2 11" id="KW-0813">Transport</keyword>
<dbReference type="GO" id="GO:0006826">
    <property type="term" value="P:iron ion transport"/>
    <property type="evidence" value="ECO:0007669"/>
    <property type="project" value="UniProtKB-KW"/>
</dbReference>
<keyword evidence="8 12" id="KW-0798">TonB box</keyword>
<evidence type="ECO:0000259" key="14">
    <source>
        <dbReference type="Pfam" id="PF07715"/>
    </source>
</evidence>
<dbReference type="InterPro" id="IPR000531">
    <property type="entry name" value="Beta-barrel_TonB"/>
</dbReference>
<comment type="subcellular location">
    <subcellularLocation>
        <location evidence="1 11">Cell outer membrane</location>
        <topology evidence="1 11">Multi-pass membrane protein</topology>
    </subcellularLocation>
</comment>
<dbReference type="PANTHER" id="PTHR32552:SF81">
    <property type="entry name" value="TONB-DEPENDENT OUTER MEMBRANE RECEPTOR"/>
    <property type="match status" value="1"/>
</dbReference>
<feature type="domain" description="TonB-dependent receptor-like beta-barrel" evidence="13">
    <location>
        <begin position="290"/>
        <end position="708"/>
    </location>
</feature>
<evidence type="ECO:0000256" key="5">
    <source>
        <dbReference type="ARBA" id="ARBA00022692"/>
    </source>
</evidence>
<dbReference type="InterPro" id="IPR039426">
    <property type="entry name" value="TonB-dep_rcpt-like"/>
</dbReference>
<dbReference type="OrthoDB" id="7051185at2"/>
<keyword evidence="5 11" id="KW-0812">Transmembrane</keyword>
<dbReference type="SUPFAM" id="SSF56935">
    <property type="entry name" value="Porins"/>
    <property type="match status" value="1"/>
</dbReference>
<organism evidence="15 16">
    <name type="scientific">Catenovulum agarivorans DS-2</name>
    <dbReference type="NCBI Taxonomy" id="1328313"/>
    <lineage>
        <taxon>Bacteria</taxon>
        <taxon>Pseudomonadati</taxon>
        <taxon>Pseudomonadota</taxon>
        <taxon>Gammaproteobacteria</taxon>
        <taxon>Alteromonadales</taxon>
        <taxon>Alteromonadaceae</taxon>
        <taxon>Catenovulum</taxon>
    </lineage>
</organism>
<dbReference type="STRING" id="1328313.DS2_17717"/>
<evidence type="ECO:0000256" key="1">
    <source>
        <dbReference type="ARBA" id="ARBA00004571"/>
    </source>
</evidence>
<dbReference type="RefSeq" id="WP_035016320.1">
    <property type="nucleotide sequence ID" value="NZ_ARZY01000049.1"/>
</dbReference>
<comment type="caution">
    <text evidence="15">The sequence shown here is derived from an EMBL/GenBank/DDBJ whole genome shotgun (WGS) entry which is preliminary data.</text>
</comment>
<dbReference type="Proteomes" id="UP000019276">
    <property type="component" value="Unassembled WGS sequence"/>
</dbReference>
<dbReference type="PANTHER" id="PTHR32552">
    <property type="entry name" value="FERRICHROME IRON RECEPTOR-RELATED"/>
    <property type="match status" value="1"/>
</dbReference>
<dbReference type="Pfam" id="PF07715">
    <property type="entry name" value="Plug"/>
    <property type="match status" value="1"/>
</dbReference>
<evidence type="ECO:0000256" key="12">
    <source>
        <dbReference type="RuleBase" id="RU003357"/>
    </source>
</evidence>
<dbReference type="EMBL" id="ARZY01000049">
    <property type="protein sequence ID" value="EWH08348.1"/>
    <property type="molecule type" value="Genomic_DNA"/>
</dbReference>
<keyword evidence="15" id="KW-0675">Receptor</keyword>
<dbReference type="AlphaFoldDB" id="W7QJN2"/>
<evidence type="ECO:0000256" key="11">
    <source>
        <dbReference type="PROSITE-ProRule" id="PRU01360"/>
    </source>
</evidence>
<dbReference type="InterPro" id="IPR036942">
    <property type="entry name" value="Beta-barrel_TonB_sf"/>
</dbReference>
<evidence type="ECO:0000313" key="16">
    <source>
        <dbReference type="Proteomes" id="UP000019276"/>
    </source>
</evidence>
<evidence type="ECO:0000256" key="8">
    <source>
        <dbReference type="ARBA" id="ARBA00023077"/>
    </source>
</evidence>
<evidence type="ECO:0000256" key="3">
    <source>
        <dbReference type="ARBA" id="ARBA00022452"/>
    </source>
</evidence>
<keyword evidence="3 11" id="KW-1134">Transmembrane beta strand</keyword>